<feature type="domain" description="DUF4097" evidence="1">
    <location>
        <begin position="21"/>
        <end position="260"/>
    </location>
</feature>
<accession>A0A8J4DX37</accession>
<reference evidence="2" key="1">
    <citation type="submission" date="2021-01" db="EMBL/GenBank/DDBJ databases">
        <title>Whole genome shotgun sequence of Virgisporangium aurantiacum NBRC 16421.</title>
        <authorList>
            <person name="Komaki H."/>
            <person name="Tamura T."/>
        </authorList>
    </citation>
    <scope>NUCLEOTIDE SEQUENCE</scope>
    <source>
        <strain evidence="2">NBRC 16421</strain>
    </source>
</reference>
<keyword evidence="3" id="KW-1185">Reference proteome</keyword>
<dbReference type="EMBL" id="BOPG01000003">
    <property type="protein sequence ID" value="GIJ52933.1"/>
    <property type="molecule type" value="Genomic_DNA"/>
</dbReference>
<sequence>MHEFQTKGPIALSLRLSGGAATVTAEERDTAVVTVEPNDNSEASRKQAEETRVALEGDRLIIHTPEGGWIWRRGSVRVTAQVPVDSAFQCTVASADAILGGRWREGNANSASGDLEIGAVTGSLSVVTASGDVRIEAVGRDLNVKSASGDVEIGSIGGDASLTSASGDLTVHDTGGSATARTASGDIELSRARTGEVRAQTASGDVQISVLPGTGVYMDVNTLSGGTHSDLHVGDAPSPTGTSKTTLSVRVHTASGDVSVLRAHAANGDAQMTA</sequence>
<dbReference type="Proteomes" id="UP000612585">
    <property type="component" value="Unassembled WGS sequence"/>
</dbReference>
<dbReference type="RefSeq" id="WP_203986453.1">
    <property type="nucleotide sequence ID" value="NZ_BOPG01000003.1"/>
</dbReference>
<organism evidence="2 3">
    <name type="scientific">Virgisporangium aurantiacum</name>
    <dbReference type="NCBI Taxonomy" id="175570"/>
    <lineage>
        <taxon>Bacteria</taxon>
        <taxon>Bacillati</taxon>
        <taxon>Actinomycetota</taxon>
        <taxon>Actinomycetes</taxon>
        <taxon>Micromonosporales</taxon>
        <taxon>Micromonosporaceae</taxon>
        <taxon>Virgisporangium</taxon>
    </lineage>
</organism>
<proteinExistence type="predicted"/>
<dbReference type="Pfam" id="PF13349">
    <property type="entry name" value="DUF4097"/>
    <property type="match status" value="1"/>
</dbReference>
<evidence type="ECO:0000259" key="1">
    <source>
        <dbReference type="Pfam" id="PF13349"/>
    </source>
</evidence>
<name>A0A8J4DX37_9ACTN</name>
<dbReference type="AlphaFoldDB" id="A0A8J4DX37"/>
<evidence type="ECO:0000313" key="2">
    <source>
        <dbReference type="EMBL" id="GIJ52933.1"/>
    </source>
</evidence>
<dbReference type="InterPro" id="IPR025164">
    <property type="entry name" value="Toastrack_DUF4097"/>
</dbReference>
<protein>
    <recommendedName>
        <fullName evidence="1">DUF4097 domain-containing protein</fullName>
    </recommendedName>
</protein>
<comment type="caution">
    <text evidence="2">The sequence shown here is derived from an EMBL/GenBank/DDBJ whole genome shotgun (WGS) entry which is preliminary data.</text>
</comment>
<dbReference type="PANTHER" id="PTHR34094:SF1">
    <property type="entry name" value="PROTEIN FAM185A"/>
    <property type="match status" value="1"/>
</dbReference>
<gene>
    <name evidence="2" type="ORF">Vau01_004490</name>
</gene>
<evidence type="ECO:0000313" key="3">
    <source>
        <dbReference type="Proteomes" id="UP000612585"/>
    </source>
</evidence>
<dbReference type="PANTHER" id="PTHR34094">
    <property type="match status" value="1"/>
</dbReference>
<dbReference type="Gene3D" id="2.160.20.120">
    <property type="match status" value="1"/>
</dbReference>